<keyword evidence="2" id="KW-1133">Transmembrane helix</keyword>
<dbReference type="EMBL" id="CP034044">
    <property type="protein sequence ID" value="AZG68620.1"/>
    <property type="molecule type" value="Genomic_DNA"/>
</dbReference>
<feature type="chain" id="PRO_5018263512" evidence="3">
    <location>
        <begin position="25"/>
        <end position="721"/>
    </location>
</feature>
<organism evidence="4 5">
    <name type="scientific">Mycoplasma struthionis</name>
    <dbReference type="NCBI Taxonomy" id="538220"/>
    <lineage>
        <taxon>Bacteria</taxon>
        <taxon>Bacillati</taxon>
        <taxon>Mycoplasmatota</taxon>
        <taxon>Mollicutes</taxon>
        <taxon>Mycoplasmataceae</taxon>
        <taxon>Mycoplasma</taxon>
    </lineage>
</organism>
<evidence type="ECO:0000256" key="1">
    <source>
        <dbReference type="SAM" id="MobiDB-lite"/>
    </source>
</evidence>
<keyword evidence="5" id="KW-1185">Reference proteome</keyword>
<feature type="region of interest" description="Disordered" evidence="1">
    <location>
        <begin position="28"/>
        <end position="65"/>
    </location>
</feature>
<gene>
    <name evidence="4" type="ORF">EGN60_01390</name>
</gene>
<keyword evidence="2" id="KW-0812">Transmembrane</keyword>
<dbReference type="RefSeq" id="WP_124724315.1">
    <property type="nucleotide sequence ID" value="NZ_CP034044.1"/>
</dbReference>
<feature type="region of interest" description="Disordered" evidence="1">
    <location>
        <begin position="282"/>
        <end position="323"/>
    </location>
</feature>
<keyword evidence="2" id="KW-0472">Membrane</keyword>
<dbReference type="AlphaFoldDB" id="A0A3G8LIB1"/>
<evidence type="ECO:0000313" key="5">
    <source>
        <dbReference type="Proteomes" id="UP000275883"/>
    </source>
</evidence>
<accession>A0A3G8LIB1</accession>
<dbReference type="Proteomes" id="UP000275883">
    <property type="component" value="Chromosome"/>
</dbReference>
<name>A0A3G8LIB1_9MOLU</name>
<evidence type="ECO:0000313" key="4">
    <source>
        <dbReference type="EMBL" id="AZG68620.1"/>
    </source>
</evidence>
<feature type="transmembrane region" description="Helical" evidence="2">
    <location>
        <begin position="663"/>
        <end position="687"/>
    </location>
</feature>
<protein>
    <submittedName>
        <fullName evidence="4">Uncharacterized protein</fullName>
    </submittedName>
</protein>
<keyword evidence="3" id="KW-0732">Signal</keyword>
<feature type="compositionally biased region" description="Basic and acidic residues" evidence="1">
    <location>
        <begin position="282"/>
        <end position="296"/>
    </location>
</feature>
<dbReference type="KEGG" id="mstr:EGN60_01390"/>
<proteinExistence type="predicted"/>
<dbReference type="InterPro" id="IPR054788">
    <property type="entry name" value="MSC_0620_UU052-like"/>
</dbReference>
<feature type="signal peptide" evidence="3">
    <location>
        <begin position="1"/>
        <end position="24"/>
    </location>
</feature>
<sequence length="721" mass="81743">MKLKKWLLLGTVLPVSMAPLITLSADPEPASNGATSNASNGATNTNKPTNPFAPNANAEPEKPKVVDPQFGTFKKVTEDKIKEKLKELVNNKIAQLKAKSSKLIDPAETKITTESLYESLYLAQVAKYLETNKEKIINDKYKEYGFEIVYPKILSNDRSLESTTITYNGKDYENAVVGKTDKTDYRDFIQGEGNKKEVKEENVVNAVNADDLQSKTEKYFSDLDSKFDEIFANKEDFPELNTAVRFVKDENNDTNIGLTIPDKYKSWDDFLKEKISSRFKAFDLEENSQDNKKETPDIQEPNPTPRLIPGQADPTPPSSVNAATENIGRLSPFLKFNFYDQANNRDGLVQSFKQAVQSEPDKASEKYFYFNNPINTRFDYKVDNLDLTKDGIEANVILTDKLDETKKITYKRVISIWSNVEFARAHQVGIEIIQKLYKEFYDALGIGENIDFSKMSHRIVAEAVFNMILESVKIINSQEYSNYFINLTNNFKSQEPAALETNSYNKNLVEAFLGLHKNAIINGRSYWSYLADAYKQVYDIYIKYVKKELNESIAKNFALAYPEDSQNRLHMLDVALKNLGKKIDNLKSYSLKNKASLLPEYNQILKDIKDIREQFDLLPMVTTNELFENQADAVKAKSIKDLKASFDKLDTVQRNEYKSDIKLSVGITLAAIATSLFVTLIVLAALTKKDKLKIKKLKAKIITVAVVMSVLILAIALLPFI</sequence>
<evidence type="ECO:0000256" key="3">
    <source>
        <dbReference type="SAM" id="SignalP"/>
    </source>
</evidence>
<reference evidence="4 5" key="1">
    <citation type="submission" date="2018-11" db="EMBL/GenBank/DDBJ databases">
        <title>Genome sequence of Mycoplasma struthionis sp. nov.</title>
        <authorList>
            <person name="Spergser J."/>
        </authorList>
    </citation>
    <scope>NUCLEOTIDE SEQUENCE [LARGE SCALE GENOMIC DNA]</scope>
    <source>
        <strain evidence="4 5">237IA</strain>
    </source>
</reference>
<dbReference type="NCBIfam" id="NF045829">
    <property type="entry name" value="UU052_fam"/>
    <property type="match status" value="1"/>
</dbReference>
<evidence type="ECO:0000256" key="2">
    <source>
        <dbReference type="SAM" id="Phobius"/>
    </source>
</evidence>
<dbReference type="OrthoDB" id="396713at2"/>
<feature type="transmembrane region" description="Helical" evidence="2">
    <location>
        <begin position="699"/>
        <end position="720"/>
    </location>
</feature>
<feature type="compositionally biased region" description="Low complexity" evidence="1">
    <location>
        <begin position="30"/>
        <end position="46"/>
    </location>
</feature>